<proteinExistence type="predicted"/>
<evidence type="ECO:0000313" key="2">
    <source>
        <dbReference type="EMBL" id="PCH41052.1"/>
    </source>
</evidence>
<reference evidence="2 3" key="1">
    <citation type="journal article" date="2012" name="Science">
        <title>The Paleozoic origin of enzymatic lignin decomposition reconstructed from 31 fungal genomes.</title>
        <authorList>
            <person name="Floudas D."/>
            <person name="Binder M."/>
            <person name="Riley R."/>
            <person name="Barry K."/>
            <person name="Blanchette R.A."/>
            <person name="Henrissat B."/>
            <person name="Martinez A.T."/>
            <person name="Otillar R."/>
            <person name="Spatafora J.W."/>
            <person name="Yadav J.S."/>
            <person name="Aerts A."/>
            <person name="Benoit I."/>
            <person name="Boyd A."/>
            <person name="Carlson A."/>
            <person name="Copeland A."/>
            <person name="Coutinho P.M."/>
            <person name="de Vries R.P."/>
            <person name="Ferreira P."/>
            <person name="Findley K."/>
            <person name="Foster B."/>
            <person name="Gaskell J."/>
            <person name="Glotzer D."/>
            <person name="Gorecki P."/>
            <person name="Heitman J."/>
            <person name="Hesse C."/>
            <person name="Hori C."/>
            <person name="Igarashi K."/>
            <person name="Jurgens J.A."/>
            <person name="Kallen N."/>
            <person name="Kersten P."/>
            <person name="Kohler A."/>
            <person name="Kuees U."/>
            <person name="Kumar T.K.A."/>
            <person name="Kuo A."/>
            <person name="LaButti K."/>
            <person name="Larrondo L.F."/>
            <person name="Lindquist E."/>
            <person name="Ling A."/>
            <person name="Lombard V."/>
            <person name="Lucas S."/>
            <person name="Lundell T."/>
            <person name="Martin R."/>
            <person name="McLaughlin D.J."/>
            <person name="Morgenstern I."/>
            <person name="Morin E."/>
            <person name="Murat C."/>
            <person name="Nagy L.G."/>
            <person name="Nolan M."/>
            <person name="Ohm R.A."/>
            <person name="Patyshakuliyeva A."/>
            <person name="Rokas A."/>
            <person name="Ruiz-Duenas F.J."/>
            <person name="Sabat G."/>
            <person name="Salamov A."/>
            <person name="Samejima M."/>
            <person name="Schmutz J."/>
            <person name="Slot J.C."/>
            <person name="St John F."/>
            <person name="Stenlid J."/>
            <person name="Sun H."/>
            <person name="Sun S."/>
            <person name="Syed K."/>
            <person name="Tsang A."/>
            <person name="Wiebenga A."/>
            <person name="Young D."/>
            <person name="Pisabarro A."/>
            <person name="Eastwood D.C."/>
            <person name="Martin F."/>
            <person name="Cullen D."/>
            <person name="Grigoriev I.V."/>
            <person name="Hibbett D.S."/>
        </authorList>
    </citation>
    <scope>NUCLEOTIDE SEQUENCE [LARGE SCALE GENOMIC DNA]</scope>
    <source>
        <strain evidence="2 3">MD-104</strain>
    </source>
</reference>
<keyword evidence="3" id="KW-1185">Reference proteome</keyword>
<dbReference type="AlphaFoldDB" id="A0A2H3JFS5"/>
<name>A0A2H3JFS5_WOLCO</name>
<organism evidence="2 3">
    <name type="scientific">Wolfiporia cocos (strain MD-104)</name>
    <name type="common">Brown rot fungus</name>
    <dbReference type="NCBI Taxonomy" id="742152"/>
    <lineage>
        <taxon>Eukaryota</taxon>
        <taxon>Fungi</taxon>
        <taxon>Dikarya</taxon>
        <taxon>Basidiomycota</taxon>
        <taxon>Agaricomycotina</taxon>
        <taxon>Agaricomycetes</taxon>
        <taxon>Polyporales</taxon>
        <taxon>Phaeolaceae</taxon>
        <taxon>Wolfiporia</taxon>
    </lineage>
</organism>
<evidence type="ECO:0000256" key="1">
    <source>
        <dbReference type="SAM" id="MobiDB-lite"/>
    </source>
</evidence>
<dbReference type="EMBL" id="KB468113">
    <property type="protein sequence ID" value="PCH41052.1"/>
    <property type="molecule type" value="Genomic_DNA"/>
</dbReference>
<evidence type="ECO:0000313" key="3">
    <source>
        <dbReference type="Proteomes" id="UP000218811"/>
    </source>
</evidence>
<gene>
    <name evidence="2" type="ORF">WOLCODRAFT_151097</name>
</gene>
<protein>
    <submittedName>
        <fullName evidence="2">Uncharacterized protein</fullName>
    </submittedName>
</protein>
<dbReference type="Proteomes" id="UP000218811">
    <property type="component" value="Unassembled WGS sequence"/>
</dbReference>
<sequence>MNGKKPRAATGIPEEKLRADGPVHERAPTGSEEVHGVETRATSMSNCGAKAHQRLVLRASRTDDQVAGAGRPEGGETETSLVRPDERRRRGRGGRGAADSGVGP</sequence>
<feature type="region of interest" description="Disordered" evidence="1">
    <location>
        <begin position="1"/>
        <end position="104"/>
    </location>
</feature>
<accession>A0A2H3JFS5</accession>
<feature type="compositionally biased region" description="Basic and acidic residues" evidence="1">
    <location>
        <begin position="13"/>
        <end position="38"/>
    </location>
</feature>